<name>A0A455SVV1_9CHLR</name>
<gene>
    <name evidence="1" type="ORF">KTC_40150</name>
</gene>
<sequence length="90" mass="10450">MNYFTDEQERSGILLSVRLYTQNDRHPTLLFIPEEIAENNTGDTQGELLSEIAFFFQNTGYLATSSTIEREALTLLWRIPIPSRQRQVSR</sequence>
<dbReference type="AlphaFoldDB" id="A0A455SVV1"/>
<proteinExistence type="predicted"/>
<accession>A0A455SVV1</accession>
<protein>
    <submittedName>
        <fullName evidence="1">Uncharacterized protein</fullName>
    </submittedName>
</protein>
<dbReference type="EMBL" id="AP019376">
    <property type="protein sequence ID" value="BBH89264.1"/>
    <property type="molecule type" value="Genomic_DNA"/>
</dbReference>
<reference evidence="1" key="1">
    <citation type="submission" date="2018-12" db="EMBL/GenBank/DDBJ databases">
        <title>Novel natural products biosynthetic potential of the class Ktedonobacteria.</title>
        <authorList>
            <person name="Zheng Y."/>
            <person name="Saitou A."/>
            <person name="Wang C.M."/>
            <person name="Toyoda A."/>
            <person name="Minakuchi Y."/>
            <person name="Sekiguchi Y."/>
            <person name="Ueda K."/>
            <person name="Takano H."/>
            <person name="Sakai Y."/>
            <person name="Yokota A."/>
            <person name="Yabe S."/>
        </authorList>
    </citation>
    <scope>NUCLEOTIDE SEQUENCE</scope>
    <source>
        <strain evidence="1">COM3</strain>
    </source>
</reference>
<organism evidence="1">
    <name type="scientific">Thermosporothrix sp. COM3</name>
    <dbReference type="NCBI Taxonomy" id="2490863"/>
    <lineage>
        <taxon>Bacteria</taxon>
        <taxon>Bacillati</taxon>
        <taxon>Chloroflexota</taxon>
        <taxon>Ktedonobacteria</taxon>
        <taxon>Ktedonobacterales</taxon>
        <taxon>Thermosporotrichaceae</taxon>
        <taxon>Thermosporothrix</taxon>
    </lineage>
</organism>
<evidence type="ECO:0000313" key="1">
    <source>
        <dbReference type="EMBL" id="BBH89264.1"/>
    </source>
</evidence>